<evidence type="ECO:0000256" key="2">
    <source>
        <dbReference type="ARBA" id="ARBA00022801"/>
    </source>
</evidence>
<gene>
    <name evidence="5" type="ORF">MUN79_00110</name>
</gene>
<dbReference type="GO" id="GO:0008422">
    <property type="term" value="F:beta-glucosidase activity"/>
    <property type="evidence" value="ECO:0007669"/>
    <property type="project" value="TreeGrafter"/>
</dbReference>
<protein>
    <submittedName>
        <fullName evidence="5">Family 1 glycosylhydrolase</fullName>
    </submittedName>
</protein>
<dbReference type="RefSeq" id="WP_244678411.1">
    <property type="nucleotide sequence ID" value="NZ_CP095046.1"/>
</dbReference>
<organism evidence="5 6">
    <name type="scientific">Hymenobacter cellulosilyticus</name>
    <dbReference type="NCBI Taxonomy" id="2932248"/>
    <lineage>
        <taxon>Bacteria</taxon>
        <taxon>Pseudomonadati</taxon>
        <taxon>Bacteroidota</taxon>
        <taxon>Cytophagia</taxon>
        <taxon>Cytophagales</taxon>
        <taxon>Hymenobacteraceae</taxon>
        <taxon>Hymenobacter</taxon>
    </lineage>
</organism>
<evidence type="ECO:0000313" key="6">
    <source>
        <dbReference type="Proteomes" id="UP000831796"/>
    </source>
</evidence>
<reference evidence="5" key="1">
    <citation type="submission" date="2022-04" db="EMBL/GenBank/DDBJ databases">
        <title>Hymenobacter sp. isolated from the air.</title>
        <authorList>
            <person name="Won M."/>
            <person name="Lee C.-M."/>
            <person name="Woen H.-Y."/>
            <person name="Kwon S.-W."/>
        </authorList>
    </citation>
    <scope>NUCLEOTIDE SEQUENCE</scope>
    <source>
        <strain evidence="5">5116S-3</strain>
    </source>
</reference>
<dbReference type="Pfam" id="PF00232">
    <property type="entry name" value="Glyco_hydro_1"/>
    <property type="match status" value="1"/>
</dbReference>
<evidence type="ECO:0000256" key="4">
    <source>
        <dbReference type="RuleBase" id="RU003690"/>
    </source>
</evidence>
<keyword evidence="3" id="KW-0326">Glycosidase</keyword>
<keyword evidence="2" id="KW-0378">Hydrolase</keyword>
<name>A0A8T9QC32_9BACT</name>
<comment type="similarity">
    <text evidence="1 4">Belongs to the glycosyl hydrolase 1 family.</text>
</comment>
<dbReference type="AlphaFoldDB" id="A0A8T9QC32"/>
<dbReference type="SUPFAM" id="SSF51445">
    <property type="entry name" value="(Trans)glycosidases"/>
    <property type="match status" value="1"/>
</dbReference>
<keyword evidence="6" id="KW-1185">Reference proteome</keyword>
<evidence type="ECO:0000256" key="1">
    <source>
        <dbReference type="ARBA" id="ARBA00010838"/>
    </source>
</evidence>
<accession>A0A8T9QC32</accession>
<dbReference type="Gene3D" id="3.20.20.80">
    <property type="entry name" value="Glycosidases"/>
    <property type="match status" value="1"/>
</dbReference>
<proteinExistence type="inferred from homology"/>
<evidence type="ECO:0000313" key="5">
    <source>
        <dbReference type="EMBL" id="UOQ75077.1"/>
    </source>
</evidence>
<sequence>MENVEVWGGVECTIRRVGNGYTDQLVSSGHRTRIEDLNLFAELGIRKLRYPILWEQVAPESLDNPDWTWTDERMAKLQELGIDPIVTLLHHGSGPRYTALNKKNFVPQLARFARMVAERYPWIKHYTPVNEPLTTARFSGLYGIWYPHALDDKTFVRIQLNHIKGTRAAMQAIREITPDALLVQTEDLGKTHCTPKLADQAEFENNRRWLTFDLLCGKLDQQHPLWHYLRQHGASQRELLDLVKNPLPPDILGINHYVTSERFLDENHQYFPAHHLCQSEARVDYADVEAVRVRLVQTAGLHDLLLEAWERYHIPLAITEVHLDCTREEQMRWVQYAWDAANQLKAEGVDIRAITIWSLLGAYDWNTLLTQEGAFYESGVFDMRGGQPRKTALFKMVKALATEGHYHHPLLQNKGWWERDDRFIYHHLSPTSNPTT</sequence>
<evidence type="ECO:0000256" key="3">
    <source>
        <dbReference type="ARBA" id="ARBA00023295"/>
    </source>
</evidence>
<dbReference type="GO" id="GO:0005975">
    <property type="term" value="P:carbohydrate metabolic process"/>
    <property type="evidence" value="ECO:0007669"/>
    <property type="project" value="InterPro"/>
</dbReference>
<dbReference type="Proteomes" id="UP000831796">
    <property type="component" value="Chromosome"/>
</dbReference>
<dbReference type="PANTHER" id="PTHR10353:SF36">
    <property type="entry name" value="LP05116P"/>
    <property type="match status" value="1"/>
</dbReference>
<dbReference type="InterPro" id="IPR017853">
    <property type="entry name" value="GH"/>
</dbReference>
<dbReference type="PANTHER" id="PTHR10353">
    <property type="entry name" value="GLYCOSYL HYDROLASE"/>
    <property type="match status" value="1"/>
</dbReference>
<dbReference type="InterPro" id="IPR001360">
    <property type="entry name" value="Glyco_hydro_1"/>
</dbReference>
<dbReference type="EMBL" id="CP095046">
    <property type="protein sequence ID" value="UOQ75077.1"/>
    <property type="molecule type" value="Genomic_DNA"/>
</dbReference>
<dbReference type="KEGG" id="hcu:MUN79_00110"/>